<keyword evidence="5" id="KW-0934">Plastid</keyword>
<accession>A0A9C7PS96</accession>
<keyword evidence="14" id="KW-0342">GTP-binding</keyword>
<feature type="domain" description="AIG1-type G" evidence="18">
    <location>
        <begin position="150"/>
        <end position="369"/>
    </location>
</feature>
<evidence type="ECO:0000256" key="17">
    <source>
        <dbReference type="SAM" id="MobiDB-lite"/>
    </source>
</evidence>
<dbReference type="InterPro" id="IPR045058">
    <property type="entry name" value="GIMA/IAN/Toc"/>
</dbReference>
<keyword evidence="6" id="KW-0812">Transmembrane</keyword>
<keyword evidence="3" id="KW-0813">Transport</keyword>
<feature type="region of interest" description="Disordered" evidence="17">
    <location>
        <begin position="412"/>
        <end position="440"/>
    </location>
</feature>
<reference evidence="19" key="2">
    <citation type="submission" date="2022-01" db="EMBL/GenBank/DDBJ databases">
        <authorList>
            <person name="Hirooka S."/>
            <person name="Miyagishima S.Y."/>
        </authorList>
    </citation>
    <scope>NUCLEOTIDE SEQUENCE</scope>
    <source>
        <strain evidence="19">NBRC 102759</strain>
    </source>
</reference>
<evidence type="ECO:0000256" key="15">
    <source>
        <dbReference type="ARBA" id="ARBA00023136"/>
    </source>
</evidence>
<evidence type="ECO:0000256" key="2">
    <source>
        <dbReference type="ARBA" id="ARBA00004167"/>
    </source>
</evidence>
<dbReference type="GO" id="GO:0009707">
    <property type="term" value="C:chloroplast outer membrane"/>
    <property type="evidence" value="ECO:0007669"/>
    <property type="project" value="UniProtKB-SubCell"/>
</dbReference>
<evidence type="ECO:0000256" key="12">
    <source>
        <dbReference type="ARBA" id="ARBA00022927"/>
    </source>
</evidence>
<evidence type="ECO:0000256" key="7">
    <source>
        <dbReference type="ARBA" id="ARBA00022723"/>
    </source>
</evidence>
<dbReference type="OrthoDB" id="8954335at2759"/>
<dbReference type="GO" id="GO:0005525">
    <property type="term" value="F:GTP binding"/>
    <property type="evidence" value="ECO:0007669"/>
    <property type="project" value="UniProtKB-KW"/>
</dbReference>
<keyword evidence="13" id="KW-1133">Transmembrane helix</keyword>
<sequence length="440" mass="48981">MYVTQYSKGDDSDKLSATVTSVMNMQEASKKENEGNLDGSGSGLTNIEKRRFLDGLENPTRSESDSRKGELREENNADYSVKLASNLFATSSQEGSSLLSPKLLAEYIPTQSTPLIFEDVGLDVEAFESFSQLPTPAALRLAAKAEESSTRSVNILVIGKKGSGKTTLINSLLGQQLGSHTDAFRVGTSSIEQVLVKLQATDTSICFIDTPGFDDIVSSFPILDNIMDYIRNRPIHAVLYVERLMDSRFTPFSWKLAETLTKKLGSKIWRKVIIVFTCGYVFPPIEYSYEEFVKTRAMSLRHIIRDAIDDQELQLPVAISETSKLCPTNAEGLRLLPDGTAWFPALVDIICRRILYGVPYTYSVTEQASWNQTLTKERWLIIGAAILGGLISRTLFASQNNIASSSQRGESFQGKRKYNSKYNIGTSSDKKSPSWWPFKF</sequence>
<proteinExistence type="predicted"/>
<evidence type="ECO:0000256" key="16">
    <source>
        <dbReference type="ARBA" id="ARBA00024013"/>
    </source>
</evidence>
<protein>
    <recommendedName>
        <fullName evidence="18">AIG1-type G domain-containing protein</fullName>
    </recommendedName>
</protein>
<dbReference type="PROSITE" id="PS51720">
    <property type="entry name" value="G_AIG1"/>
    <property type="match status" value="1"/>
</dbReference>
<evidence type="ECO:0000256" key="6">
    <source>
        <dbReference type="ARBA" id="ARBA00022692"/>
    </source>
</evidence>
<evidence type="ECO:0000256" key="13">
    <source>
        <dbReference type="ARBA" id="ARBA00022989"/>
    </source>
</evidence>
<dbReference type="GO" id="GO:0016787">
    <property type="term" value="F:hydrolase activity"/>
    <property type="evidence" value="ECO:0007669"/>
    <property type="project" value="UniProtKB-KW"/>
</dbReference>
<dbReference type="InterPro" id="IPR006703">
    <property type="entry name" value="G_AIG1"/>
</dbReference>
<comment type="cofactor">
    <cofactor evidence="1">
        <name>Mg(2+)</name>
        <dbReference type="ChEBI" id="CHEBI:18420"/>
    </cofactor>
</comment>
<feature type="compositionally biased region" description="Polar residues" evidence="17">
    <location>
        <begin position="15"/>
        <end position="27"/>
    </location>
</feature>
<keyword evidence="12" id="KW-0653">Protein transport</keyword>
<keyword evidence="10" id="KW-1002">Plastid outer membrane</keyword>
<keyword evidence="11" id="KW-0460">Magnesium</keyword>
<evidence type="ECO:0000256" key="8">
    <source>
        <dbReference type="ARBA" id="ARBA00022741"/>
    </source>
</evidence>
<name>A0A9C7PS96_9RHOD</name>
<comment type="subcellular location">
    <subcellularLocation>
        <location evidence="2">Membrane</location>
        <topology evidence="2">Single-pass membrane protein</topology>
    </subcellularLocation>
    <subcellularLocation>
        <location evidence="16">Plastid</location>
        <location evidence="16">Chloroplast outer membrane</location>
    </subcellularLocation>
</comment>
<dbReference type="Gene3D" id="3.40.50.300">
    <property type="entry name" value="P-loop containing nucleotide triphosphate hydrolases"/>
    <property type="match status" value="1"/>
</dbReference>
<feature type="region of interest" description="Disordered" evidence="17">
    <location>
        <begin position="1"/>
        <end position="73"/>
    </location>
</feature>
<keyword evidence="15" id="KW-0472">Membrane</keyword>
<keyword evidence="20" id="KW-1185">Reference proteome</keyword>
<dbReference type="GO" id="GO:0015031">
    <property type="term" value="P:protein transport"/>
    <property type="evidence" value="ECO:0007669"/>
    <property type="project" value="UniProtKB-KW"/>
</dbReference>
<comment type="caution">
    <text evidence="19">The sequence shown here is derived from an EMBL/GenBank/DDBJ whole genome shotgun (WGS) entry which is preliminary data.</text>
</comment>
<dbReference type="Pfam" id="PF04548">
    <property type="entry name" value="AIG1"/>
    <property type="match status" value="1"/>
</dbReference>
<keyword evidence="4" id="KW-0150">Chloroplast</keyword>
<dbReference type="AlphaFoldDB" id="A0A9C7PS96"/>
<evidence type="ECO:0000313" key="20">
    <source>
        <dbReference type="Proteomes" id="UP001061958"/>
    </source>
</evidence>
<dbReference type="InterPro" id="IPR027417">
    <property type="entry name" value="P-loop_NTPase"/>
</dbReference>
<dbReference type="PANTHER" id="PTHR10903:SF135">
    <property type="entry name" value="TRANSLOCASE OF CHLOROPLAST 120, CHLOROPLASTIC-RELATED"/>
    <property type="match status" value="1"/>
</dbReference>
<dbReference type="EMBL" id="BQMJ01000009">
    <property type="protein sequence ID" value="GJQ09590.1"/>
    <property type="molecule type" value="Genomic_DNA"/>
</dbReference>
<evidence type="ECO:0000256" key="11">
    <source>
        <dbReference type="ARBA" id="ARBA00022842"/>
    </source>
</evidence>
<evidence type="ECO:0000256" key="5">
    <source>
        <dbReference type="ARBA" id="ARBA00022640"/>
    </source>
</evidence>
<keyword evidence="7" id="KW-0479">Metal-binding</keyword>
<evidence type="ECO:0000256" key="14">
    <source>
        <dbReference type="ARBA" id="ARBA00023134"/>
    </source>
</evidence>
<evidence type="ECO:0000259" key="18">
    <source>
        <dbReference type="PROSITE" id="PS51720"/>
    </source>
</evidence>
<keyword evidence="8" id="KW-0547">Nucleotide-binding</keyword>
<evidence type="ECO:0000256" key="10">
    <source>
        <dbReference type="ARBA" id="ARBA00022805"/>
    </source>
</evidence>
<evidence type="ECO:0000256" key="4">
    <source>
        <dbReference type="ARBA" id="ARBA00022528"/>
    </source>
</evidence>
<feature type="compositionally biased region" description="Basic and acidic residues" evidence="17">
    <location>
        <begin position="47"/>
        <end position="73"/>
    </location>
</feature>
<evidence type="ECO:0000256" key="3">
    <source>
        <dbReference type="ARBA" id="ARBA00022448"/>
    </source>
</evidence>
<gene>
    <name evidence="19" type="ORF">GpartN1_g1381.t1</name>
</gene>
<organism evidence="19 20">
    <name type="scientific">Galdieria partita</name>
    <dbReference type="NCBI Taxonomy" id="83374"/>
    <lineage>
        <taxon>Eukaryota</taxon>
        <taxon>Rhodophyta</taxon>
        <taxon>Bangiophyceae</taxon>
        <taxon>Galdieriales</taxon>
        <taxon>Galdieriaceae</taxon>
        <taxon>Galdieria</taxon>
    </lineage>
</organism>
<evidence type="ECO:0000256" key="1">
    <source>
        <dbReference type="ARBA" id="ARBA00001946"/>
    </source>
</evidence>
<dbReference type="SUPFAM" id="SSF52540">
    <property type="entry name" value="P-loop containing nucleoside triphosphate hydrolases"/>
    <property type="match status" value="1"/>
</dbReference>
<reference evidence="19" key="1">
    <citation type="journal article" date="2022" name="Proc. Natl. Acad. Sci. U.S.A.">
        <title>Life cycle and functional genomics of the unicellular red alga Galdieria for elucidating algal and plant evolution and industrial use.</title>
        <authorList>
            <person name="Hirooka S."/>
            <person name="Itabashi T."/>
            <person name="Ichinose T.M."/>
            <person name="Onuma R."/>
            <person name="Fujiwara T."/>
            <person name="Yamashita S."/>
            <person name="Jong L.W."/>
            <person name="Tomita R."/>
            <person name="Iwane A.H."/>
            <person name="Miyagishima S.Y."/>
        </authorList>
    </citation>
    <scope>NUCLEOTIDE SEQUENCE</scope>
    <source>
        <strain evidence="19">NBRC 102759</strain>
    </source>
</reference>
<evidence type="ECO:0000256" key="9">
    <source>
        <dbReference type="ARBA" id="ARBA00022801"/>
    </source>
</evidence>
<evidence type="ECO:0000313" key="19">
    <source>
        <dbReference type="EMBL" id="GJQ09590.1"/>
    </source>
</evidence>
<dbReference type="PANTHER" id="PTHR10903">
    <property type="entry name" value="GTPASE, IMAP FAMILY MEMBER-RELATED"/>
    <property type="match status" value="1"/>
</dbReference>
<keyword evidence="9" id="KW-0378">Hydrolase</keyword>
<dbReference type="GO" id="GO:0046872">
    <property type="term" value="F:metal ion binding"/>
    <property type="evidence" value="ECO:0007669"/>
    <property type="project" value="UniProtKB-KW"/>
</dbReference>
<dbReference type="Proteomes" id="UP001061958">
    <property type="component" value="Unassembled WGS sequence"/>
</dbReference>